<sequence length="105" mass="12004">MIQNMNDRHRVVWCMMITLFLAASSTTVLSGRPNLLKVRSARIRSNATTLDESKVNLIFCKRKYCEMKPTTHDCYCCLATPTQVCYLTEPECRAKCLHCNPICPT</sequence>
<proteinExistence type="predicted"/>
<dbReference type="InParanoid" id="A0A1Z5SBD6"/>
<reference evidence="1 2" key="1">
    <citation type="journal article" date="2009" name="Nature">
        <title>The Sorghum bicolor genome and the diversification of grasses.</title>
        <authorList>
            <person name="Paterson A.H."/>
            <person name="Bowers J.E."/>
            <person name="Bruggmann R."/>
            <person name="Dubchak I."/>
            <person name="Grimwood J."/>
            <person name="Gundlach H."/>
            <person name="Haberer G."/>
            <person name="Hellsten U."/>
            <person name="Mitros T."/>
            <person name="Poliakov A."/>
            <person name="Schmutz J."/>
            <person name="Spannagl M."/>
            <person name="Tang H."/>
            <person name="Wang X."/>
            <person name="Wicker T."/>
            <person name="Bharti A.K."/>
            <person name="Chapman J."/>
            <person name="Feltus F.A."/>
            <person name="Gowik U."/>
            <person name="Grigoriev I.V."/>
            <person name="Lyons E."/>
            <person name="Maher C.A."/>
            <person name="Martis M."/>
            <person name="Narechania A."/>
            <person name="Otillar R.P."/>
            <person name="Penning B.W."/>
            <person name="Salamov A.A."/>
            <person name="Wang Y."/>
            <person name="Zhang L."/>
            <person name="Carpita N.C."/>
            <person name="Freeling M."/>
            <person name="Gingle A.R."/>
            <person name="Hash C.T."/>
            <person name="Keller B."/>
            <person name="Klein P."/>
            <person name="Kresovich S."/>
            <person name="McCann M.C."/>
            <person name="Ming R."/>
            <person name="Peterson D.G."/>
            <person name="Mehboob-ur-Rahman"/>
            <person name="Ware D."/>
            <person name="Westhoff P."/>
            <person name="Mayer K.F."/>
            <person name="Messing J."/>
            <person name="Rokhsar D.S."/>
        </authorList>
    </citation>
    <scope>NUCLEOTIDE SEQUENCE [LARGE SCALE GENOMIC DNA]</scope>
    <source>
        <strain evidence="2">cv. BTx623</strain>
    </source>
</reference>
<dbReference type="EMBL" id="CM000760">
    <property type="protein sequence ID" value="OQU93254.1"/>
    <property type="molecule type" value="Genomic_DNA"/>
</dbReference>
<evidence type="ECO:0000313" key="1">
    <source>
        <dbReference type="EMBL" id="OQU93254.1"/>
    </source>
</evidence>
<dbReference type="OMA" id="YLTEPEC"/>
<reference evidence="2" key="2">
    <citation type="journal article" date="2018" name="Plant J.">
        <title>The Sorghum bicolor reference genome: improved assembly, gene annotations, a transcriptome atlas, and signatures of genome organization.</title>
        <authorList>
            <person name="McCormick R.F."/>
            <person name="Truong S.K."/>
            <person name="Sreedasyam A."/>
            <person name="Jenkins J."/>
            <person name="Shu S."/>
            <person name="Sims D."/>
            <person name="Kennedy M."/>
            <person name="Amirebrahimi M."/>
            <person name="Weers B.D."/>
            <person name="McKinley B."/>
            <person name="Mattison A."/>
            <person name="Morishige D.T."/>
            <person name="Grimwood J."/>
            <person name="Schmutz J."/>
            <person name="Mullet J.E."/>
        </authorList>
    </citation>
    <scope>NUCLEOTIDE SEQUENCE [LARGE SCALE GENOMIC DNA]</scope>
    <source>
        <strain evidence="2">cv. BTx623</strain>
    </source>
</reference>
<keyword evidence="2" id="KW-1185">Reference proteome</keyword>
<dbReference type="Gramene" id="OQU93254">
    <property type="protein sequence ID" value="OQU93254"/>
    <property type="gene ID" value="SORBI_3001G507966"/>
</dbReference>
<accession>A0A1Z5SBD6</accession>
<evidence type="ECO:0000313" key="2">
    <source>
        <dbReference type="Proteomes" id="UP000000768"/>
    </source>
</evidence>
<dbReference type="Proteomes" id="UP000000768">
    <property type="component" value="Chromosome 1"/>
</dbReference>
<dbReference type="AlphaFoldDB" id="A0A1Z5SBD6"/>
<name>A0A1Z5SBD6_SORBI</name>
<protein>
    <submittedName>
        <fullName evidence="1">Uncharacterized protein</fullName>
    </submittedName>
</protein>
<gene>
    <name evidence="1" type="ORF">SORBI_3001G507966</name>
</gene>
<organism evidence="1 2">
    <name type="scientific">Sorghum bicolor</name>
    <name type="common">Sorghum</name>
    <name type="synonym">Sorghum vulgare</name>
    <dbReference type="NCBI Taxonomy" id="4558"/>
    <lineage>
        <taxon>Eukaryota</taxon>
        <taxon>Viridiplantae</taxon>
        <taxon>Streptophyta</taxon>
        <taxon>Embryophyta</taxon>
        <taxon>Tracheophyta</taxon>
        <taxon>Spermatophyta</taxon>
        <taxon>Magnoliopsida</taxon>
        <taxon>Liliopsida</taxon>
        <taxon>Poales</taxon>
        <taxon>Poaceae</taxon>
        <taxon>PACMAD clade</taxon>
        <taxon>Panicoideae</taxon>
        <taxon>Andropogonodae</taxon>
        <taxon>Andropogoneae</taxon>
        <taxon>Sorghinae</taxon>
        <taxon>Sorghum</taxon>
    </lineage>
</organism>